<organism evidence="5 6">
    <name type="scientific">Dysgonomonas macrotermitis</name>
    <dbReference type="NCBI Taxonomy" id="1346286"/>
    <lineage>
        <taxon>Bacteria</taxon>
        <taxon>Pseudomonadati</taxon>
        <taxon>Bacteroidota</taxon>
        <taxon>Bacteroidia</taxon>
        <taxon>Bacteroidales</taxon>
        <taxon>Dysgonomonadaceae</taxon>
        <taxon>Dysgonomonas</taxon>
    </lineage>
</organism>
<name>A0A1M4YC18_9BACT</name>
<dbReference type="Gene3D" id="1.10.490.10">
    <property type="entry name" value="Globins"/>
    <property type="match status" value="1"/>
</dbReference>
<dbReference type="CDD" id="cd08916">
    <property type="entry name" value="TrHb3_P"/>
    <property type="match status" value="1"/>
</dbReference>
<dbReference type="EMBL" id="FQUC01000003">
    <property type="protein sequence ID" value="SHF03126.1"/>
    <property type="molecule type" value="Genomic_DNA"/>
</dbReference>
<sequence>MSPTKDIEDINDIKKMVNLFYGKVRKDNFIGPIFHEKIQNHWPEHLTKLYSFWQGLLLGERTYTGFPFPPHAQLPINKEHFDRWLSLFTETVDHLFVGPVADEAKDRAYKISDVFQKKLKYIRENPKK</sequence>
<evidence type="ECO:0000256" key="2">
    <source>
        <dbReference type="ARBA" id="ARBA00022617"/>
    </source>
</evidence>
<dbReference type="InterPro" id="IPR009050">
    <property type="entry name" value="Globin-like_sf"/>
</dbReference>
<dbReference type="AlphaFoldDB" id="A0A1M4YC18"/>
<dbReference type="InterPro" id="IPR001486">
    <property type="entry name" value="Hemoglobin_trunc"/>
</dbReference>
<dbReference type="RefSeq" id="WP_062177412.1">
    <property type="nucleotide sequence ID" value="NZ_BBXL01000003.1"/>
</dbReference>
<dbReference type="SUPFAM" id="SSF46458">
    <property type="entry name" value="Globin-like"/>
    <property type="match status" value="1"/>
</dbReference>
<dbReference type="InterPro" id="IPR012292">
    <property type="entry name" value="Globin/Proto"/>
</dbReference>
<keyword evidence="4" id="KW-0408">Iron</keyword>
<protein>
    <submittedName>
        <fullName evidence="5">Hemoglobin</fullName>
    </submittedName>
</protein>
<dbReference type="GO" id="GO:0020037">
    <property type="term" value="F:heme binding"/>
    <property type="evidence" value="ECO:0007669"/>
    <property type="project" value="InterPro"/>
</dbReference>
<evidence type="ECO:0000313" key="6">
    <source>
        <dbReference type="Proteomes" id="UP000184480"/>
    </source>
</evidence>
<accession>A0A1M4YC18</accession>
<keyword evidence="3" id="KW-0479">Metal-binding</keyword>
<keyword evidence="2" id="KW-0349">Heme</keyword>
<evidence type="ECO:0000313" key="5">
    <source>
        <dbReference type="EMBL" id="SHF03126.1"/>
    </source>
</evidence>
<dbReference type="OrthoDB" id="25954at2"/>
<gene>
    <name evidence="5" type="ORF">SAMN05444362_103127</name>
</gene>
<keyword evidence="1" id="KW-0813">Transport</keyword>
<dbReference type="Proteomes" id="UP000184480">
    <property type="component" value="Unassembled WGS sequence"/>
</dbReference>
<evidence type="ECO:0000256" key="1">
    <source>
        <dbReference type="ARBA" id="ARBA00022448"/>
    </source>
</evidence>
<evidence type="ECO:0000256" key="3">
    <source>
        <dbReference type="ARBA" id="ARBA00022723"/>
    </source>
</evidence>
<dbReference type="Pfam" id="PF01152">
    <property type="entry name" value="Bac_globin"/>
    <property type="match status" value="1"/>
</dbReference>
<dbReference type="GO" id="GO:0046872">
    <property type="term" value="F:metal ion binding"/>
    <property type="evidence" value="ECO:0007669"/>
    <property type="project" value="UniProtKB-KW"/>
</dbReference>
<keyword evidence="6" id="KW-1185">Reference proteome</keyword>
<dbReference type="GO" id="GO:0019825">
    <property type="term" value="F:oxygen binding"/>
    <property type="evidence" value="ECO:0007669"/>
    <property type="project" value="InterPro"/>
</dbReference>
<proteinExistence type="predicted"/>
<evidence type="ECO:0000256" key="4">
    <source>
        <dbReference type="ARBA" id="ARBA00023004"/>
    </source>
</evidence>
<dbReference type="STRING" id="1346286.SAMN05444362_103127"/>
<reference evidence="6" key="1">
    <citation type="submission" date="2016-11" db="EMBL/GenBank/DDBJ databases">
        <authorList>
            <person name="Varghese N."/>
            <person name="Submissions S."/>
        </authorList>
    </citation>
    <scope>NUCLEOTIDE SEQUENCE [LARGE SCALE GENOMIC DNA]</scope>
    <source>
        <strain evidence="6">DSM 27370</strain>
    </source>
</reference>